<accession>A0A5B7H4E8</accession>
<organism evidence="2 3">
    <name type="scientific">Portunus trituberculatus</name>
    <name type="common">Swimming crab</name>
    <name type="synonym">Neptunus trituberculatus</name>
    <dbReference type="NCBI Taxonomy" id="210409"/>
    <lineage>
        <taxon>Eukaryota</taxon>
        <taxon>Metazoa</taxon>
        <taxon>Ecdysozoa</taxon>
        <taxon>Arthropoda</taxon>
        <taxon>Crustacea</taxon>
        <taxon>Multicrustacea</taxon>
        <taxon>Malacostraca</taxon>
        <taxon>Eumalacostraca</taxon>
        <taxon>Eucarida</taxon>
        <taxon>Decapoda</taxon>
        <taxon>Pleocyemata</taxon>
        <taxon>Brachyura</taxon>
        <taxon>Eubrachyura</taxon>
        <taxon>Portunoidea</taxon>
        <taxon>Portunidae</taxon>
        <taxon>Portuninae</taxon>
        <taxon>Portunus</taxon>
    </lineage>
</organism>
<reference evidence="2 3" key="1">
    <citation type="submission" date="2019-05" db="EMBL/GenBank/DDBJ databases">
        <title>Another draft genome of Portunus trituberculatus and its Hox gene families provides insights of decapod evolution.</title>
        <authorList>
            <person name="Jeong J.-H."/>
            <person name="Song I."/>
            <person name="Kim S."/>
            <person name="Choi T."/>
            <person name="Kim D."/>
            <person name="Ryu S."/>
            <person name="Kim W."/>
        </authorList>
    </citation>
    <scope>NUCLEOTIDE SEQUENCE [LARGE SCALE GENOMIC DNA]</scope>
    <source>
        <tissue evidence="2">Muscle</tissue>
    </source>
</reference>
<feature type="region of interest" description="Disordered" evidence="1">
    <location>
        <begin position="38"/>
        <end position="73"/>
    </location>
</feature>
<name>A0A5B7H4E8_PORTR</name>
<comment type="caution">
    <text evidence="2">The sequence shown here is derived from an EMBL/GenBank/DDBJ whole genome shotgun (WGS) entry which is preliminary data.</text>
</comment>
<evidence type="ECO:0000313" key="2">
    <source>
        <dbReference type="EMBL" id="MPC64495.1"/>
    </source>
</evidence>
<evidence type="ECO:0000313" key="3">
    <source>
        <dbReference type="Proteomes" id="UP000324222"/>
    </source>
</evidence>
<proteinExistence type="predicted"/>
<dbReference type="EMBL" id="VSRR010022183">
    <property type="protein sequence ID" value="MPC64495.1"/>
    <property type="molecule type" value="Genomic_DNA"/>
</dbReference>
<keyword evidence="3" id="KW-1185">Reference proteome</keyword>
<dbReference type="AlphaFoldDB" id="A0A5B7H4E8"/>
<protein>
    <submittedName>
        <fullName evidence="2">Uncharacterized protein</fullName>
    </submittedName>
</protein>
<dbReference type="Proteomes" id="UP000324222">
    <property type="component" value="Unassembled WGS sequence"/>
</dbReference>
<gene>
    <name evidence="2" type="ORF">E2C01_058612</name>
</gene>
<evidence type="ECO:0000256" key="1">
    <source>
        <dbReference type="SAM" id="MobiDB-lite"/>
    </source>
</evidence>
<sequence length="73" mass="8317">MLIHPPYEISSEWKWKAYWMEEEDKVVSLLGRHMCPWRPESRPSEPGCGAVPSHQPATHPRPTGVTVPSDLIP</sequence>